<dbReference type="Proteomes" id="UP000272781">
    <property type="component" value="Unassembled WGS sequence"/>
</dbReference>
<evidence type="ECO:0000313" key="10">
    <source>
        <dbReference type="Proteomes" id="UP000272781"/>
    </source>
</evidence>
<dbReference type="GO" id="GO:0009425">
    <property type="term" value="C:bacterial-type flagellum basal body"/>
    <property type="evidence" value="ECO:0007669"/>
    <property type="project" value="UniProtKB-SubCell"/>
</dbReference>
<dbReference type="InterPro" id="IPR053967">
    <property type="entry name" value="LlgE_F_G-like_D1"/>
</dbReference>
<evidence type="ECO:0000313" key="11">
    <source>
        <dbReference type="Proteomes" id="UP000298805"/>
    </source>
</evidence>
<dbReference type="InterPro" id="IPR001444">
    <property type="entry name" value="Flag_bb_rod_N"/>
</dbReference>
<dbReference type="InterPro" id="IPR019776">
    <property type="entry name" value="Flagellar_basal_body_rod_CS"/>
</dbReference>
<dbReference type="InterPro" id="IPR020013">
    <property type="entry name" value="Flagellar_FlgE/F/G"/>
</dbReference>
<organism evidence="9 10">
    <name type="scientific">Caminibacter pacificus</name>
    <dbReference type="NCBI Taxonomy" id="1424653"/>
    <lineage>
        <taxon>Bacteria</taxon>
        <taxon>Pseudomonadati</taxon>
        <taxon>Campylobacterota</taxon>
        <taxon>Epsilonproteobacteria</taxon>
        <taxon>Nautiliales</taxon>
        <taxon>Nautiliaceae</taxon>
        <taxon>Caminibacter</taxon>
    </lineage>
</organism>
<dbReference type="NCBIfam" id="TIGR03506">
    <property type="entry name" value="FlgEFG_subfam"/>
    <property type="match status" value="1"/>
</dbReference>
<dbReference type="InterPro" id="IPR037925">
    <property type="entry name" value="FlgE/F/G-like"/>
</dbReference>
<feature type="domain" description="Flagellar hook protein FlgE/F/G-like D1" evidence="7">
    <location>
        <begin position="107"/>
        <end position="166"/>
    </location>
</feature>
<protein>
    <submittedName>
        <fullName evidence="9">Flagellar basal-body rod protein FlgG</fullName>
    </submittedName>
    <submittedName>
        <fullName evidence="8">Flagellar hook-basal body protein</fullName>
    </submittedName>
</protein>
<evidence type="ECO:0000256" key="4">
    <source>
        <dbReference type="RuleBase" id="RU362116"/>
    </source>
</evidence>
<dbReference type="GO" id="GO:0071978">
    <property type="term" value="P:bacterial-type flagellum-dependent swarming motility"/>
    <property type="evidence" value="ECO:0007669"/>
    <property type="project" value="TreeGrafter"/>
</dbReference>
<keyword evidence="9" id="KW-0966">Cell projection</keyword>
<dbReference type="AlphaFoldDB" id="A0AAJ4RD99"/>
<reference evidence="9 10" key="2">
    <citation type="submission" date="2018-11" db="EMBL/GenBank/DDBJ databases">
        <title>Genomic Encyclopedia of Type Strains, Phase IV (KMG-IV): sequencing the most valuable type-strain genomes for metagenomic binning, comparative biology and taxonomic classification.</title>
        <authorList>
            <person name="Goeker M."/>
        </authorList>
    </citation>
    <scope>NUCLEOTIDE SEQUENCE [LARGE SCALE GENOMIC DNA]</scope>
    <source>
        <strain evidence="9 10">DSM 27783</strain>
    </source>
</reference>
<keyword evidence="11" id="KW-1185">Reference proteome</keyword>
<keyword evidence="3 4" id="KW-0975">Bacterial flagellum</keyword>
<dbReference type="PROSITE" id="PS00588">
    <property type="entry name" value="FLAGELLA_BB_ROD"/>
    <property type="match status" value="1"/>
</dbReference>
<keyword evidence="9" id="KW-0969">Cilium</keyword>
<reference evidence="8" key="3">
    <citation type="submission" date="2019-06" db="EMBL/GenBank/DDBJ databases">
        <title>A comparative analysis of the Nautiliaceae.</title>
        <authorList>
            <person name="Grosche A."/>
            <person name="Smedile F."/>
            <person name="Vetriani C."/>
        </authorList>
    </citation>
    <scope>NUCLEOTIDE SEQUENCE</scope>
    <source>
        <strain evidence="8">TB6</strain>
    </source>
</reference>
<evidence type="ECO:0000313" key="8">
    <source>
        <dbReference type="EMBL" id="QCI28733.1"/>
    </source>
</evidence>
<dbReference type="PANTHER" id="PTHR30435">
    <property type="entry name" value="FLAGELLAR PROTEIN"/>
    <property type="match status" value="1"/>
</dbReference>
<dbReference type="InterPro" id="IPR010930">
    <property type="entry name" value="Flg_bb/hook_C_dom"/>
</dbReference>
<keyword evidence="9" id="KW-0282">Flagellum</keyword>
<comment type="subcellular location">
    <subcellularLocation>
        <location evidence="1 4">Bacterial flagellum basal body</location>
    </subcellularLocation>
</comment>
<dbReference type="RefSeq" id="WP_123351454.1">
    <property type="nucleotide sequence ID" value="NZ_CP027432.2"/>
</dbReference>
<evidence type="ECO:0000259" key="6">
    <source>
        <dbReference type="Pfam" id="PF06429"/>
    </source>
</evidence>
<sequence>MINGYYDVTGAMVTQFNRLNVISNNLANVNTPGFKQDDIIIGDFERLFSEKRSELPLENNTKEAAKWINHNLNKVPQIVEEYTNFSLGDMQRTSNPLDIALKRKNLFFIISAQDGERITRAGNFELDDKGYLVTKEGFKVLNTKNEPIKIPLNAKNLVIDSDANVYVNNQKIATLKIVSIDNPKTLKKVGDKMWEFVPGSESINTKNSTLQGFLEKSNVNPIREMTDLIETNRLVERYQKAMTTFMDDLQKDAIEKLGSVRA</sequence>
<evidence type="ECO:0000256" key="2">
    <source>
        <dbReference type="ARBA" id="ARBA00009677"/>
    </source>
</evidence>
<dbReference type="Pfam" id="PF06429">
    <property type="entry name" value="Flg_bbr_C"/>
    <property type="match status" value="1"/>
</dbReference>
<evidence type="ECO:0000256" key="1">
    <source>
        <dbReference type="ARBA" id="ARBA00004117"/>
    </source>
</evidence>
<name>A0AAJ4RD99_9BACT</name>
<reference evidence="11" key="1">
    <citation type="submission" date="2018-03" db="EMBL/GenBank/DDBJ databases">
        <title>A comparative analysis of the Nautiliaceae.</title>
        <authorList>
            <person name="Grosche A."/>
            <person name="Smedile F."/>
            <person name="Vetriani C."/>
        </authorList>
    </citation>
    <scope>NUCLEOTIDE SEQUENCE [LARGE SCALE GENOMIC DNA]</scope>
    <source>
        <strain evidence="11">TB6</strain>
    </source>
</reference>
<proteinExistence type="inferred from homology"/>
<dbReference type="PANTHER" id="PTHR30435:SF19">
    <property type="entry name" value="FLAGELLAR BASAL-BODY ROD PROTEIN FLGG"/>
    <property type="match status" value="1"/>
</dbReference>
<dbReference type="Pfam" id="PF22692">
    <property type="entry name" value="LlgE_F_G_D1"/>
    <property type="match status" value="1"/>
</dbReference>
<evidence type="ECO:0000259" key="7">
    <source>
        <dbReference type="Pfam" id="PF22692"/>
    </source>
</evidence>
<evidence type="ECO:0000256" key="3">
    <source>
        <dbReference type="ARBA" id="ARBA00023143"/>
    </source>
</evidence>
<feature type="domain" description="Flagellar basal-body/hook protein C-terminal" evidence="6">
    <location>
        <begin position="211"/>
        <end position="251"/>
    </location>
</feature>
<comment type="similarity">
    <text evidence="2 4">Belongs to the flagella basal body rod proteins family.</text>
</comment>
<dbReference type="Proteomes" id="UP000298805">
    <property type="component" value="Chromosome"/>
</dbReference>
<dbReference type="EMBL" id="CP027432">
    <property type="protein sequence ID" value="QCI28733.1"/>
    <property type="molecule type" value="Genomic_DNA"/>
</dbReference>
<feature type="domain" description="Flagellar basal body rod protein N-terminal" evidence="5">
    <location>
        <begin position="10"/>
        <end position="35"/>
    </location>
</feature>
<accession>A0AAJ4RD99</accession>
<dbReference type="Pfam" id="PF00460">
    <property type="entry name" value="Flg_bb_rod"/>
    <property type="match status" value="1"/>
</dbReference>
<evidence type="ECO:0000259" key="5">
    <source>
        <dbReference type="Pfam" id="PF00460"/>
    </source>
</evidence>
<dbReference type="EMBL" id="RJVK01000001">
    <property type="protein sequence ID" value="ROR40533.1"/>
    <property type="molecule type" value="Genomic_DNA"/>
</dbReference>
<dbReference type="SUPFAM" id="SSF117143">
    <property type="entry name" value="Flagellar hook protein flgE"/>
    <property type="match status" value="1"/>
</dbReference>
<gene>
    <name evidence="8" type="ORF">C6V80_07075</name>
    <name evidence="9" type="ORF">EDC58_0008</name>
</gene>
<evidence type="ECO:0000313" key="9">
    <source>
        <dbReference type="EMBL" id="ROR40533.1"/>
    </source>
</evidence>